<sequence length="698" mass="81246">MVATKRTNFDIEKENLEQQETELKLLKEKLIHEDDFDDEDDDDEEEQDLKDGQSDNNEYDVVLPTALFSKNSHRFALQAPNNHNYIKIYSIFDDLPQKDALKIKNLYNLDLNQDFGGDEILDMAWCDDDLSKIKDLATQKRKRRTSSGSNNLSEKETIKERFQLLVETNQIFVCLFKSGALVMYENEKIVNMIKLKTEVVAIKIFKNKIYVLDKESMIRIFDTRTKKQLKSFTLIDGKNEDINTFHILKSSVESHEDAVELMLATDDFVYIINPNGRRPALIRKIELTGCFDLKHIPEKNMYVILTIDSIILYNYTNEEIEKQWQFEGERLECCYNANTDKLYIVSFSLTHNSLFVFDSDYKNWVSNIIVKNSDIVEFQPITTSNAKKTSDNNTRLIVSWLNINEPRFQIFELGEKHLDKTIIIDNLLPVEEMIIEDKHHNLEDKEKSQKHYEDEETKEKAREAEEKEAELKLANSSAIEKNKRFEELLKAIKKNTADFSSNDVVMKLVINQIWTEELVKEFIISKLDQDEPEDEKHSEKKTSKNKDKNSLIFFFYEKLSKHISSNPWQNNKNSCLFIKWILTMTNVFVSKKISPTINKTNKLLEKNLSQSTDTLSSLLSVQGKLEMLIAQEELRLEMGELLSDEDDFENDVIEEDEQSLENNSENVIDQVLGSNSNKSTKPNDNKSIQIVDGEANED</sequence>
<evidence type="ECO:0000313" key="3">
    <source>
        <dbReference type="Proteomes" id="UP000095358"/>
    </source>
</evidence>
<keyword evidence="3" id="KW-1185">Reference proteome</keyword>
<protein>
    <submittedName>
        <fullName evidence="2">U3 small nucleolar RNA-associated protein 9</fullName>
    </submittedName>
</protein>
<evidence type="ECO:0000313" key="2">
    <source>
        <dbReference type="EMBL" id="OEJ91797.1"/>
    </source>
</evidence>
<dbReference type="SUPFAM" id="SSF50978">
    <property type="entry name" value="WD40 repeat-like"/>
    <property type="match status" value="1"/>
</dbReference>
<comment type="caution">
    <text evidence="2">The sequence shown here is derived from an EMBL/GenBank/DDBJ whole genome shotgun (WGS) entry which is preliminary data.</text>
</comment>
<feature type="compositionally biased region" description="Polar residues" evidence="1">
    <location>
        <begin position="672"/>
        <end position="688"/>
    </location>
</feature>
<feature type="compositionally biased region" description="Acidic residues" evidence="1">
    <location>
        <begin position="34"/>
        <end position="48"/>
    </location>
</feature>
<feature type="region of interest" description="Disordered" evidence="1">
    <location>
        <begin position="439"/>
        <end position="471"/>
    </location>
</feature>
<feature type="region of interest" description="Disordered" evidence="1">
    <location>
        <begin position="672"/>
        <end position="698"/>
    </location>
</feature>
<feature type="region of interest" description="Disordered" evidence="1">
    <location>
        <begin position="33"/>
        <end position="57"/>
    </location>
</feature>
<dbReference type="STRING" id="29833.A0A1E5RXV8"/>
<proteinExistence type="predicted"/>
<dbReference type="Proteomes" id="UP000095358">
    <property type="component" value="Unassembled WGS sequence"/>
</dbReference>
<organism evidence="2 3">
    <name type="scientific">Hanseniaspora uvarum</name>
    <name type="common">Yeast</name>
    <name type="synonym">Kloeckera apiculata</name>
    <dbReference type="NCBI Taxonomy" id="29833"/>
    <lineage>
        <taxon>Eukaryota</taxon>
        <taxon>Fungi</taxon>
        <taxon>Dikarya</taxon>
        <taxon>Ascomycota</taxon>
        <taxon>Saccharomycotina</taxon>
        <taxon>Saccharomycetes</taxon>
        <taxon>Saccharomycodales</taxon>
        <taxon>Saccharomycodaceae</taxon>
        <taxon>Hanseniaspora</taxon>
    </lineage>
</organism>
<accession>A0A1E5RXV8</accession>
<dbReference type="InterPro" id="IPR036322">
    <property type="entry name" value="WD40_repeat_dom_sf"/>
</dbReference>
<dbReference type="OrthoDB" id="30195at2759"/>
<dbReference type="VEuPathDB" id="FungiDB:AWRI3580_g1062"/>
<dbReference type="AlphaFoldDB" id="A0A1E5RXV8"/>
<gene>
    <name evidence="2" type="ORF">AWRI3580_g1062</name>
</gene>
<dbReference type="EMBL" id="LPNN01000002">
    <property type="protein sequence ID" value="OEJ91797.1"/>
    <property type="molecule type" value="Genomic_DNA"/>
</dbReference>
<reference evidence="3" key="1">
    <citation type="journal article" date="2016" name="Genome Announc.">
        <title>Genome sequences of three species of Hanseniaspora isolated from spontaneous wine fermentations.</title>
        <authorList>
            <person name="Sternes P.R."/>
            <person name="Lee D."/>
            <person name="Kutyna D.R."/>
            <person name="Borneman A.R."/>
        </authorList>
    </citation>
    <scope>NUCLEOTIDE SEQUENCE [LARGE SCALE GENOMIC DNA]</scope>
    <source>
        <strain evidence="3">AWRI3580</strain>
    </source>
</reference>
<evidence type="ECO:0000256" key="1">
    <source>
        <dbReference type="SAM" id="MobiDB-lite"/>
    </source>
</evidence>
<name>A0A1E5RXV8_HANUV</name>